<proteinExistence type="predicted"/>
<evidence type="ECO:0000313" key="3">
    <source>
        <dbReference type="RefSeq" id="XP_022345260.1"/>
    </source>
</evidence>
<keyword evidence="2" id="KW-1185">Reference proteome</keyword>
<evidence type="ECO:0000313" key="2">
    <source>
        <dbReference type="Proteomes" id="UP000694844"/>
    </source>
</evidence>
<keyword evidence="1" id="KW-0732">Signal</keyword>
<dbReference type="GeneID" id="111137856"/>
<dbReference type="RefSeq" id="XP_022345260.1">
    <property type="nucleotide sequence ID" value="XM_022489552.1"/>
</dbReference>
<reference evidence="3" key="1">
    <citation type="submission" date="2025-08" db="UniProtKB">
        <authorList>
            <consortium name="RefSeq"/>
        </authorList>
    </citation>
    <scope>IDENTIFICATION</scope>
    <source>
        <tissue evidence="3">Whole sample</tissue>
    </source>
</reference>
<dbReference type="AlphaFoldDB" id="A0A8B8EYY1"/>
<dbReference type="Proteomes" id="UP000694844">
    <property type="component" value="Chromosome 5"/>
</dbReference>
<name>A0A8B8EYY1_CRAVI</name>
<gene>
    <name evidence="3" type="primary">LOC111137856</name>
</gene>
<dbReference type="KEGG" id="cvn:111137856"/>
<organism evidence="2 3">
    <name type="scientific">Crassostrea virginica</name>
    <name type="common">Eastern oyster</name>
    <dbReference type="NCBI Taxonomy" id="6565"/>
    <lineage>
        <taxon>Eukaryota</taxon>
        <taxon>Metazoa</taxon>
        <taxon>Spiralia</taxon>
        <taxon>Lophotrochozoa</taxon>
        <taxon>Mollusca</taxon>
        <taxon>Bivalvia</taxon>
        <taxon>Autobranchia</taxon>
        <taxon>Pteriomorphia</taxon>
        <taxon>Ostreida</taxon>
        <taxon>Ostreoidea</taxon>
        <taxon>Ostreidae</taxon>
        <taxon>Crassostrea</taxon>
    </lineage>
</organism>
<feature type="chain" id="PRO_5034917023" evidence="1">
    <location>
        <begin position="17"/>
        <end position="136"/>
    </location>
</feature>
<dbReference type="OrthoDB" id="6145486at2759"/>
<accession>A0A8B8EYY1</accession>
<feature type="signal peptide" evidence="1">
    <location>
        <begin position="1"/>
        <end position="16"/>
    </location>
</feature>
<evidence type="ECO:0000256" key="1">
    <source>
        <dbReference type="SAM" id="SignalP"/>
    </source>
</evidence>
<protein>
    <submittedName>
        <fullName evidence="3">Uncharacterized protein LOC111137856</fullName>
    </submittedName>
</protein>
<sequence>MISLIVFGVCLCLSSATYRGVLHGGFPSAYVQTLPPRVTSLTMSFPLGNPFRPGENFVDLGRTGPYYLGNGYRGYMMYPTYGISNTYNRLFGGGYPFSGLTGGHLGGGLIGGNFGHHGGFYGSYPTWLHGGYKRMW</sequence>